<dbReference type="InterPro" id="IPR050707">
    <property type="entry name" value="HTH_MetabolicPath_Reg"/>
</dbReference>
<accession>A0AB39L3X0</accession>
<dbReference type="PROSITE" id="PS51078">
    <property type="entry name" value="ICLR_ED"/>
    <property type="match status" value="1"/>
</dbReference>
<evidence type="ECO:0000259" key="4">
    <source>
        <dbReference type="PROSITE" id="PS51077"/>
    </source>
</evidence>
<dbReference type="InterPro" id="IPR014757">
    <property type="entry name" value="Tscrpt_reg_IclR_C"/>
</dbReference>
<dbReference type="GO" id="GO:0045892">
    <property type="term" value="P:negative regulation of DNA-templated transcription"/>
    <property type="evidence" value="ECO:0007669"/>
    <property type="project" value="TreeGrafter"/>
</dbReference>
<dbReference type="KEGG" id="spue:AB5L97_18120"/>
<dbReference type="InterPro" id="IPR029016">
    <property type="entry name" value="GAF-like_dom_sf"/>
</dbReference>
<dbReference type="Pfam" id="PF09339">
    <property type="entry name" value="HTH_IclR"/>
    <property type="match status" value="1"/>
</dbReference>
<dbReference type="InterPro" id="IPR036390">
    <property type="entry name" value="WH_DNA-bd_sf"/>
</dbReference>
<evidence type="ECO:0000256" key="2">
    <source>
        <dbReference type="ARBA" id="ARBA00023125"/>
    </source>
</evidence>
<dbReference type="GO" id="GO:0003700">
    <property type="term" value="F:DNA-binding transcription factor activity"/>
    <property type="evidence" value="ECO:0007669"/>
    <property type="project" value="TreeGrafter"/>
</dbReference>
<dbReference type="SMART" id="SM00346">
    <property type="entry name" value="HTH_ICLR"/>
    <property type="match status" value="1"/>
</dbReference>
<dbReference type="SUPFAM" id="SSF46785">
    <property type="entry name" value="Winged helix' DNA-binding domain"/>
    <property type="match status" value="1"/>
</dbReference>
<reference evidence="6" key="1">
    <citation type="submission" date="2024-07" db="EMBL/GenBank/DDBJ databases">
        <authorList>
            <person name="fu j."/>
        </authorList>
    </citation>
    <scope>NUCLEOTIDE SEQUENCE</scope>
    <source>
        <strain evidence="6">P10A9</strain>
    </source>
</reference>
<gene>
    <name evidence="6" type="ORF">AB5L97_18120</name>
</gene>
<evidence type="ECO:0000259" key="5">
    <source>
        <dbReference type="PROSITE" id="PS51078"/>
    </source>
</evidence>
<dbReference type="AlphaFoldDB" id="A0AB39L3X0"/>
<name>A0AB39L3X0_9MICC</name>
<dbReference type="SUPFAM" id="SSF55781">
    <property type="entry name" value="GAF domain-like"/>
    <property type="match status" value="1"/>
</dbReference>
<dbReference type="Gene3D" id="3.30.450.40">
    <property type="match status" value="1"/>
</dbReference>
<dbReference type="Gene3D" id="1.10.10.10">
    <property type="entry name" value="Winged helix-like DNA-binding domain superfamily/Winged helix DNA-binding domain"/>
    <property type="match status" value="1"/>
</dbReference>
<feature type="domain" description="IclR-ED" evidence="5">
    <location>
        <begin position="78"/>
        <end position="255"/>
    </location>
</feature>
<keyword evidence="3" id="KW-0804">Transcription</keyword>
<keyword evidence="2" id="KW-0238">DNA-binding</keyword>
<keyword evidence="1" id="KW-0805">Transcription regulation</keyword>
<dbReference type="Pfam" id="PF01614">
    <property type="entry name" value="IclR_C"/>
    <property type="match status" value="1"/>
</dbReference>
<dbReference type="GO" id="GO:0003677">
    <property type="term" value="F:DNA binding"/>
    <property type="evidence" value="ECO:0007669"/>
    <property type="project" value="UniProtKB-KW"/>
</dbReference>
<organism evidence="6">
    <name type="scientific">Sinomonas puerhi</name>
    <dbReference type="NCBI Taxonomy" id="3238584"/>
    <lineage>
        <taxon>Bacteria</taxon>
        <taxon>Bacillati</taxon>
        <taxon>Actinomycetota</taxon>
        <taxon>Actinomycetes</taxon>
        <taxon>Micrococcales</taxon>
        <taxon>Micrococcaceae</taxon>
        <taxon>Sinomonas</taxon>
    </lineage>
</organism>
<dbReference type="PANTHER" id="PTHR30136:SF24">
    <property type="entry name" value="HTH-TYPE TRANSCRIPTIONAL REPRESSOR ALLR"/>
    <property type="match status" value="1"/>
</dbReference>
<evidence type="ECO:0000256" key="1">
    <source>
        <dbReference type="ARBA" id="ARBA00023015"/>
    </source>
</evidence>
<dbReference type="PANTHER" id="PTHR30136">
    <property type="entry name" value="HELIX-TURN-HELIX TRANSCRIPTIONAL REGULATOR, ICLR FAMILY"/>
    <property type="match status" value="1"/>
</dbReference>
<dbReference type="InterPro" id="IPR036388">
    <property type="entry name" value="WH-like_DNA-bd_sf"/>
</dbReference>
<dbReference type="EMBL" id="CP163302">
    <property type="protein sequence ID" value="XDP45153.1"/>
    <property type="molecule type" value="Genomic_DNA"/>
</dbReference>
<evidence type="ECO:0000313" key="6">
    <source>
        <dbReference type="EMBL" id="XDP45153.1"/>
    </source>
</evidence>
<dbReference type="RefSeq" id="WP_307956183.1">
    <property type="nucleotide sequence ID" value="NZ_CP163302.1"/>
</dbReference>
<dbReference type="PROSITE" id="PS51077">
    <property type="entry name" value="HTH_ICLR"/>
    <property type="match status" value="1"/>
</dbReference>
<dbReference type="InterPro" id="IPR005471">
    <property type="entry name" value="Tscrpt_reg_IclR_N"/>
</dbReference>
<feature type="domain" description="HTH iclR-type" evidence="4">
    <location>
        <begin position="16"/>
        <end position="77"/>
    </location>
</feature>
<evidence type="ECO:0000256" key="3">
    <source>
        <dbReference type="ARBA" id="ARBA00023163"/>
    </source>
</evidence>
<sequence>MAEEATMAGGSNEPGRSVTSKVLALLFAFESGRRSLSLSELAETAGLPLSTTHRLVGELVESGALARDSQGRIQLGIRLWELGQNAGRALRDTAHPYVQDLFSLTGETAHLAIREGHEVLYIDRVYGTKRVPRASRVGGRLPMHATAVGKVILAFEEDWVRDAYFNRHLEQPTAYTHVNPARLAEELAQIREQGYATTAEEVRLGSASIAVPVFHTGRIGAGLGLVVLSSNAGTMRRHLPTLRGISAQIERATAHIPLETLRASAGIGS</sequence>
<proteinExistence type="predicted"/>
<protein>
    <submittedName>
        <fullName evidence="6">IclR family transcriptional regulator</fullName>
    </submittedName>
</protein>